<gene>
    <name evidence="1" type="ORF">Tcan_04573</name>
</gene>
<evidence type="ECO:0000313" key="2">
    <source>
        <dbReference type="Proteomes" id="UP000031036"/>
    </source>
</evidence>
<comment type="caution">
    <text evidence="1">The sequence shown here is derived from an EMBL/GenBank/DDBJ whole genome shotgun (WGS) entry which is preliminary data.</text>
</comment>
<organism evidence="1 2">
    <name type="scientific">Toxocara canis</name>
    <name type="common">Canine roundworm</name>
    <dbReference type="NCBI Taxonomy" id="6265"/>
    <lineage>
        <taxon>Eukaryota</taxon>
        <taxon>Metazoa</taxon>
        <taxon>Ecdysozoa</taxon>
        <taxon>Nematoda</taxon>
        <taxon>Chromadorea</taxon>
        <taxon>Rhabditida</taxon>
        <taxon>Spirurina</taxon>
        <taxon>Ascaridomorpha</taxon>
        <taxon>Ascaridoidea</taxon>
        <taxon>Toxocaridae</taxon>
        <taxon>Toxocara</taxon>
    </lineage>
</organism>
<reference evidence="1 2" key="1">
    <citation type="submission" date="2014-11" db="EMBL/GenBank/DDBJ databases">
        <title>Genetic blueprint of the zoonotic pathogen Toxocara canis.</title>
        <authorList>
            <person name="Zhu X.-Q."/>
            <person name="Korhonen P.K."/>
            <person name="Cai H."/>
            <person name="Young N.D."/>
            <person name="Nejsum P."/>
            <person name="von Samson-Himmelstjerna G."/>
            <person name="Boag P.R."/>
            <person name="Tan P."/>
            <person name="Li Q."/>
            <person name="Min J."/>
            <person name="Yang Y."/>
            <person name="Wang X."/>
            <person name="Fang X."/>
            <person name="Hall R.S."/>
            <person name="Hofmann A."/>
            <person name="Sternberg P.W."/>
            <person name="Jex A.R."/>
            <person name="Gasser R.B."/>
        </authorList>
    </citation>
    <scope>NUCLEOTIDE SEQUENCE [LARGE SCALE GENOMIC DNA]</scope>
    <source>
        <strain evidence="1">PN_DK_2014</strain>
    </source>
</reference>
<accession>A0A0B2V740</accession>
<protein>
    <submittedName>
        <fullName evidence="1">Uncharacterized protein</fullName>
    </submittedName>
</protein>
<dbReference type="Proteomes" id="UP000031036">
    <property type="component" value="Unassembled WGS sequence"/>
</dbReference>
<dbReference type="AlphaFoldDB" id="A0A0B2V740"/>
<evidence type="ECO:0000313" key="1">
    <source>
        <dbReference type="EMBL" id="KHN77334.1"/>
    </source>
</evidence>
<sequence length="145" mass="16121">MVARKRDFRKVIEGEVPYTSRWPFFRRRQGGEGELLSRWECTVDVGGIGGEKIAEAMRASASRVADSFWCNSISRSNISSGSSNRSSVTFAFDSFFAGHSACAALRLVQWNEVRLFRCTLFAFTNLNRISLPAIGNSQASLTVQV</sequence>
<proteinExistence type="predicted"/>
<name>A0A0B2V740_TOXCA</name>
<dbReference type="EMBL" id="JPKZ01002335">
    <property type="protein sequence ID" value="KHN77334.1"/>
    <property type="molecule type" value="Genomic_DNA"/>
</dbReference>
<keyword evidence="2" id="KW-1185">Reference proteome</keyword>